<evidence type="ECO:0000259" key="7">
    <source>
        <dbReference type="PROSITE" id="PS51146"/>
    </source>
</evidence>
<gene>
    <name evidence="8" type="ORF">GDR74_16045</name>
</gene>
<dbReference type="PIRSF" id="PIRSF039117">
    <property type="entry name" value="KaiC"/>
    <property type="match status" value="1"/>
</dbReference>
<feature type="domain" description="KaiC" evidence="7">
    <location>
        <begin position="244"/>
        <end position="479"/>
    </location>
</feature>
<dbReference type="Gene3D" id="3.40.50.300">
    <property type="entry name" value="P-loop containing nucleotide triphosphate hydrolases"/>
    <property type="match status" value="2"/>
</dbReference>
<dbReference type="SUPFAM" id="SSF52540">
    <property type="entry name" value="P-loop containing nucleoside triphosphate hydrolases"/>
    <property type="match status" value="2"/>
</dbReference>
<dbReference type="PROSITE" id="PS51146">
    <property type="entry name" value="KAIC"/>
    <property type="match status" value="2"/>
</dbReference>
<dbReference type="KEGG" id="mico:GDR74_16045"/>
<evidence type="ECO:0000256" key="4">
    <source>
        <dbReference type="ARBA" id="ARBA00022737"/>
    </source>
</evidence>
<evidence type="ECO:0000313" key="8">
    <source>
        <dbReference type="EMBL" id="QFU17602.1"/>
    </source>
</evidence>
<dbReference type="PRINTS" id="PR01874">
    <property type="entry name" value="DNAREPAIRADA"/>
</dbReference>
<evidence type="ECO:0000256" key="3">
    <source>
        <dbReference type="ARBA" id="ARBA00022679"/>
    </source>
</evidence>
<dbReference type="InterPro" id="IPR030665">
    <property type="entry name" value="KaiC"/>
</dbReference>
<feature type="domain" description="KaiC" evidence="7">
    <location>
        <begin position="7"/>
        <end position="238"/>
    </location>
</feature>
<dbReference type="GO" id="GO:0016787">
    <property type="term" value="F:hydrolase activity"/>
    <property type="evidence" value="ECO:0007669"/>
    <property type="project" value="UniProtKB-KW"/>
</dbReference>
<dbReference type="InterPro" id="IPR014774">
    <property type="entry name" value="KaiC-like_dom"/>
</dbReference>
<sequence length="505" mass="54617">MSDRRIAKLSTGIKGLDTILEGGVLRGGIYIVQGTPGAGKTILGNQLCFNHAARGGRALYVTLLAETHGRMLAHIGQLAFFDEAAIPDGVSYLSAFRILETEGLKGLTEALRREIRARQVDLLVLDGLVSAEETAGTPREFKKFIHELQIQADLADCTMVLLTSAAADQGFASAEHTMVDGLIELRIRMQERRSERELLVHKMRGGGFIRGVHSFQVSEAGITVQPRIEALLASPSQQIAADGPKLSTGIPVLDELLGGGLHRHSATLVMGSAGCGKSTVGQHFLGAAREPGLYLSFDEDPEAIRFKARNLRLPVADLYERGEVEILWQPSTEGNFDEICLRLLERVRERDVRRVFIDGVNDFVQMTGEQGRIGAALTALANEFRALGVTLLGTFELDFNGIVPGQPLSSLPILGLSPIAENIVVMRFAALGADIHRLIVVLKARDNALRPQFRRYDIGGRGIEIEADAVQADLILNELIRQTGAVPAPFASAPFAPDKPSGDGT</sequence>
<evidence type="ECO:0000313" key="9">
    <source>
        <dbReference type="Proteomes" id="UP000325614"/>
    </source>
</evidence>
<keyword evidence="2" id="KW-0597">Phosphoprotein</keyword>
<dbReference type="PANTHER" id="PTHR42926">
    <property type="match status" value="1"/>
</dbReference>
<evidence type="ECO:0000256" key="1">
    <source>
        <dbReference type="ARBA" id="ARBA00012513"/>
    </source>
</evidence>
<dbReference type="PANTHER" id="PTHR42926:SF1">
    <property type="entry name" value="CIRCADIAN CLOCK OSCILLATOR PROTEIN KAIC 1"/>
    <property type="match status" value="1"/>
</dbReference>
<evidence type="ECO:0000256" key="6">
    <source>
        <dbReference type="ARBA" id="ARBA00022801"/>
    </source>
</evidence>
<dbReference type="InterPro" id="IPR027417">
    <property type="entry name" value="P-loop_NTPase"/>
</dbReference>
<dbReference type="Pfam" id="PF06745">
    <property type="entry name" value="ATPase"/>
    <property type="match status" value="2"/>
</dbReference>
<dbReference type="RefSeq" id="WP_152587236.1">
    <property type="nucleotide sequence ID" value="NZ_CP045423.1"/>
</dbReference>
<accession>A0A5P9JXM0</accession>
<dbReference type="GO" id="GO:0004674">
    <property type="term" value="F:protein serine/threonine kinase activity"/>
    <property type="evidence" value="ECO:0007669"/>
    <property type="project" value="UniProtKB-EC"/>
</dbReference>
<keyword evidence="6" id="KW-0378">Hydrolase</keyword>
<dbReference type="EMBL" id="CP045423">
    <property type="protein sequence ID" value="QFU17602.1"/>
    <property type="molecule type" value="Genomic_DNA"/>
</dbReference>
<dbReference type="GO" id="GO:0005524">
    <property type="term" value="F:ATP binding"/>
    <property type="evidence" value="ECO:0007669"/>
    <property type="project" value="InterPro"/>
</dbReference>
<dbReference type="InterPro" id="IPR003593">
    <property type="entry name" value="AAA+_ATPase"/>
</dbReference>
<organism evidence="8 9">
    <name type="scientific">Microvirga thermotolerans</name>
    <dbReference type="NCBI Taxonomy" id="2651334"/>
    <lineage>
        <taxon>Bacteria</taxon>
        <taxon>Pseudomonadati</taxon>
        <taxon>Pseudomonadota</taxon>
        <taxon>Alphaproteobacteria</taxon>
        <taxon>Hyphomicrobiales</taxon>
        <taxon>Methylobacteriaceae</taxon>
        <taxon>Microvirga</taxon>
    </lineage>
</organism>
<dbReference type="EC" id="2.7.11.1" evidence="1"/>
<protein>
    <recommendedName>
        <fullName evidence="1">non-specific serine/threonine protein kinase</fullName>
        <ecNumber evidence="1">2.7.11.1</ecNumber>
    </recommendedName>
</protein>
<dbReference type="AlphaFoldDB" id="A0A5P9JXM0"/>
<evidence type="ECO:0000256" key="5">
    <source>
        <dbReference type="ARBA" id="ARBA00022777"/>
    </source>
</evidence>
<dbReference type="SMART" id="SM00382">
    <property type="entry name" value="AAA"/>
    <property type="match status" value="2"/>
</dbReference>
<dbReference type="InterPro" id="IPR051347">
    <property type="entry name" value="Circadian_clock_KaiC-rel"/>
</dbReference>
<proteinExistence type="predicted"/>
<keyword evidence="3" id="KW-0808">Transferase</keyword>
<keyword evidence="4" id="KW-0677">Repeat</keyword>
<name>A0A5P9JXM0_9HYPH</name>
<keyword evidence="9" id="KW-1185">Reference proteome</keyword>
<evidence type="ECO:0000256" key="2">
    <source>
        <dbReference type="ARBA" id="ARBA00022553"/>
    </source>
</evidence>
<dbReference type="InterPro" id="IPR010624">
    <property type="entry name" value="KaiC_dom"/>
</dbReference>
<dbReference type="Proteomes" id="UP000325614">
    <property type="component" value="Chromosome"/>
</dbReference>
<reference evidence="8 9" key="1">
    <citation type="submission" date="2019-10" db="EMBL/GenBank/DDBJ databases">
        <title>Isolation, Identification of Microvirga thermotolerans HR1, a novel thermophilic bacterium and Comparative Genomics of the genus Microvirga.</title>
        <authorList>
            <person name="Li J."/>
            <person name="Zhang W."/>
            <person name="Lin M."/>
            <person name="Wang J."/>
        </authorList>
    </citation>
    <scope>NUCLEOTIDE SEQUENCE [LARGE SCALE GENOMIC DNA]</scope>
    <source>
        <strain evidence="8 9">HR1</strain>
    </source>
</reference>
<keyword evidence="5" id="KW-0418">Kinase</keyword>